<dbReference type="Gene3D" id="2.60.40.10">
    <property type="entry name" value="Immunoglobulins"/>
    <property type="match status" value="1"/>
</dbReference>
<dbReference type="SUPFAM" id="SSF117074">
    <property type="entry name" value="Hypothetical protein PA1324"/>
    <property type="match status" value="1"/>
</dbReference>
<dbReference type="AlphaFoldDB" id="A0ABD4RIA5"/>
<sequence length="235" mass="27069">MKIMIDDEFCTNENGEVEFHNNSKTQHQSQLGQNQVNLNKEQQNSDISVQSNENYNVFIEVREEGGDTVSTPKDNLNISNDEHIESNNNEYYRNNYYMSDSKCNCENNEIDNKEEYLKHFNNINNNCNKTEKKGCITVVVKLGSKDGVELKGAKVNLYMLNGVSPKLCDTQLTNSEGKVNFENLEDGCYRVISIVDRRYFEKPCYINWNEVIIDQNLKEATVTVVNRIKACCCKK</sequence>
<reference evidence="1 2" key="1">
    <citation type="submission" date="2021-08" db="EMBL/GenBank/DDBJ databases">
        <title>Genome sequence analysis of Clostridium chauvoei strains of European origin and evaluation of typing options for outbreak investigations.</title>
        <authorList>
            <person name="Abdel-Glil M."/>
            <person name="Thomas P."/>
            <person name="Seyboldt C."/>
        </authorList>
    </citation>
    <scope>NUCLEOTIDE SEQUENCE [LARGE SCALE GENOMIC DNA]</scope>
    <source>
        <strain evidence="1 2">S0260-09</strain>
    </source>
</reference>
<dbReference type="GeneID" id="66301157"/>
<dbReference type="InterPro" id="IPR013783">
    <property type="entry name" value="Ig-like_fold"/>
</dbReference>
<name>A0ABD4RIA5_9CLOT</name>
<dbReference type="EMBL" id="JAIFTX010000017">
    <property type="protein sequence ID" value="MBX7291066.1"/>
    <property type="molecule type" value="Genomic_DNA"/>
</dbReference>
<proteinExistence type="predicted"/>
<accession>A0ABD4RIA5</accession>
<dbReference type="RefSeq" id="WP_021875149.1">
    <property type="nucleotide sequence ID" value="NZ_CP018624.1"/>
</dbReference>
<protein>
    <submittedName>
        <fullName evidence="1">Prealbumin-like fold domain-containing protein</fullName>
    </submittedName>
</protein>
<evidence type="ECO:0000313" key="1">
    <source>
        <dbReference type="EMBL" id="MBX7291066.1"/>
    </source>
</evidence>
<evidence type="ECO:0000313" key="2">
    <source>
        <dbReference type="Proteomes" id="UP000775179"/>
    </source>
</evidence>
<gene>
    <name evidence="1" type="ORF">K4H94_08525</name>
</gene>
<organism evidence="1 2">
    <name type="scientific">Clostridium chauvoei</name>
    <dbReference type="NCBI Taxonomy" id="46867"/>
    <lineage>
        <taxon>Bacteria</taxon>
        <taxon>Bacillati</taxon>
        <taxon>Bacillota</taxon>
        <taxon>Clostridia</taxon>
        <taxon>Eubacteriales</taxon>
        <taxon>Clostridiaceae</taxon>
        <taxon>Clostridium</taxon>
    </lineage>
</organism>
<dbReference type="Proteomes" id="UP000775179">
    <property type="component" value="Unassembled WGS sequence"/>
</dbReference>
<comment type="caution">
    <text evidence="1">The sequence shown here is derived from an EMBL/GenBank/DDBJ whole genome shotgun (WGS) entry which is preliminary data.</text>
</comment>